<dbReference type="GeneID" id="17318085"/>
<evidence type="ECO:0000256" key="1">
    <source>
        <dbReference type="SAM" id="SignalP"/>
    </source>
</evidence>
<feature type="signal peptide" evidence="1">
    <location>
        <begin position="1"/>
        <end position="20"/>
    </location>
</feature>
<reference evidence="3" key="1">
    <citation type="journal article" date="2013" name="Proc. Natl. Acad. Sci. U.S.A.">
        <title>Genome structure and metabolic features in the red seaweed Chondrus crispus shed light on evolution of the Archaeplastida.</title>
        <authorList>
            <person name="Collen J."/>
            <person name="Porcel B."/>
            <person name="Carre W."/>
            <person name="Ball S.G."/>
            <person name="Chaparro C."/>
            <person name="Tonon T."/>
            <person name="Barbeyron T."/>
            <person name="Michel G."/>
            <person name="Noel B."/>
            <person name="Valentin K."/>
            <person name="Elias M."/>
            <person name="Artiguenave F."/>
            <person name="Arun A."/>
            <person name="Aury J.M."/>
            <person name="Barbosa-Neto J.F."/>
            <person name="Bothwell J.H."/>
            <person name="Bouget F.Y."/>
            <person name="Brillet L."/>
            <person name="Cabello-Hurtado F."/>
            <person name="Capella-Gutierrez S."/>
            <person name="Charrier B."/>
            <person name="Cladiere L."/>
            <person name="Cock J.M."/>
            <person name="Coelho S.M."/>
            <person name="Colleoni C."/>
            <person name="Czjzek M."/>
            <person name="Da Silva C."/>
            <person name="Delage L."/>
            <person name="Denoeud F."/>
            <person name="Deschamps P."/>
            <person name="Dittami S.M."/>
            <person name="Gabaldon T."/>
            <person name="Gachon C.M."/>
            <person name="Groisillier A."/>
            <person name="Herve C."/>
            <person name="Jabbari K."/>
            <person name="Katinka M."/>
            <person name="Kloareg B."/>
            <person name="Kowalczyk N."/>
            <person name="Labadie K."/>
            <person name="Leblanc C."/>
            <person name="Lopez P.J."/>
            <person name="McLachlan D.H."/>
            <person name="Meslet-Cladiere L."/>
            <person name="Moustafa A."/>
            <person name="Nehr Z."/>
            <person name="Nyvall Collen P."/>
            <person name="Panaud O."/>
            <person name="Partensky F."/>
            <person name="Poulain J."/>
            <person name="Rensing S.A."/>
            <person name="Rousvoal S."/>
            <person name="Samson G."/>
            <person name="Symeonidi A."/>
            <person name="Weissenbach J."/>
            <person name="Zambounis A."/>
            <person name="Wincker P."/>
            <person name="Boyen C."/>
        </authorList>
    </citation>
    <scope>NUCLEOTIDE SEQUENCE [LARGE SCALE GENOMIC DNA]</scope>
    <source>
        <strain evidence="3">cv. Stackhouse</strain>
    </source>
</reference>
<dbReference type="Proteomes" id="UP000012073">
    <property type="component" value="Unassembled WGS sequence"/>
</dbReference>
<keyword evidence="3" id="KW-1185">Reference proteome</keyword>
<proteinExistence type="predicted"/>
<dbReference type="AlphaFoldDB" id="R7QPQ3"/>
<organism evidence="2 3">
    <name type="scientific">Chondrus crispus</name>
    <name type="common">Carrageen Irish moss</name>
    <name type="synonym">Polymorpha crispa</name>
    <dbReference type="NCBI Taxonomy" id="2769"/>
    <lineage>
        <taxon>Eukaryota</taxon>
        <taxon>Rhodophyta</taxon>
        <taxon>Florideophyceae</taxon>
        <taxon>Rhodymeniophycidae</taxon>
        <taxon>Gigartinales</taxon>
        <taxon>Gigartinaceae</taxon>
        <taxon>Chondrus</taxon>
    </lineage>
</organism>
<protein>
    <submittedName>
        <fullName evidence="2">Gal-2,6-Sulfurylases II</fullName>
    </submittedName>
</protein>
<dbReference type="EMBL" id="HG002123">
    <property type="protein sequence ID" value="CDF40074.1"/>
    <property type="molecule type" value="Genomic_DNA"/>
</dbReference>
<dbReference type="KEGG" id="ccp:CHC_T00008940001"/>
<accession>R7QPQ3</accession>
<dbReference type="RefSeq" id="XP_005710368.1">
    <property type="nucleotide sequence ID" value="XM_005710311.1"/>
</dbReference>
<keyword evidence="1" id="KW-0732">Signal</keyword>
<name>R7QPQ3_CHOCR</name>
<gene>
    <name evidence="2" type="ORF">CHC_T00008940001</name>
</gene>
<evidence type="ECO:0000313" key="2">
    <source>
        <dbReference type="EMBL" id="CDF40074.1"/>
    </source>
</evidence>
<evidence type="ECO:0000313" key="3">
    <source>
        <dbReference type="Proteomes" id="UP000012073"/>
    </source>
</evidence>
<dbReference type="Gramene" id="CDF40074">
    <property type="protein sequence ID" value="CDF40074"/>
    <property type="gene ID" value="CHC_T00008940001"/>
</dbReference>
<sequence>MKSSFLFVLLLSAFALTVSAQCGRTCRFRFCRADGSDPPSLRPKGARILLRGPDSSRTGFICRSFPNGRTLGTIKRTGAAILENKGNVAINRWRPTGLSPRFPRNHFRLYNIPLQLDESAWDGVPAAGTKRTSSTIFACVCPSPTTTSSTTTAPCSARLHRRTRGIASRSERSTGRCSWKWRGILPTTSTSPWKDRRGLMGSESTTIWWPRAVARPPGRKL</sequence>
<feature type="chain" id="PRO_5004442983" evidence="1">
    <location>
        <begin position="21"/>
        <end position="221"/>
    </location>
</feature>